<dbReference type="PATRIC" id="fig|398512.5.peg.3672"/>
<comment type="catalytic activity">
    <reaction evidence="8">
        <text>a purine 2'-deoxy-D-ribonucleoside + phosphate = a purine nucleobase + 2-deoxy-alpha-D-ribose 1-phosphate</text>
        <dbReference type="Rhea" id="RHEA:36431"/>
        <dbReference type="ChEBI" id="CHEBI:26386"/>
        <dbReference type="ChEBI" id="CHEBI:43474"/>
        <dbReference type="ChEBI" id="CHEBI:57259"/>
        <dbReference type="ChEBI" id="CHEBI:142361"/>
        <dbReference type="EC" id="2.4.2.1"/>
    </reaction>
</comment>
<dbReference type="RefSeq" id="WP_036944643.1">
    <property type="nucleotide sequence ID" value="NZ_JQKC01000033.1"/>
</dbReference>
<dbReference type="InterPro" id="IPR035994">
    <property type="entry name" value="Nucleoside_phosphorylase_sf"/>
</dbReference>
<protein>
    <recommendedName>
        <fullName evidence="9">Purine nucleoside phosphorylase</fullName>
        <ecNumber evidence="9">2.4.2.1</ecNumber>
    </recommendedName>
    <alternativeName>
        <fullName evidence="9">Inosine-guanosine phosphorylase</fullName>
    </alternativeName>
</protein>
<evidence type="ECO:0000259" key="11">
    <source>
        <dbReference type="Pfam" id="PF01048"/>
    </source>
</evidence>
<feature type="binding site" evidence="10">
    <location>
        <position position="236"/>
    </location>
    <ligand>
        <name>a purine D-ribonucleoside</name>
        <dbReference type="ChEBI" id="CHEBI:142355"/>
    </ligand>
</feature>
<dbReference type="NCBIfam" id="TIGR01700">
    <property type="entry name" value="PNPH"/>
    <property type="match status" value="1"/>
</dbReference>
<dbReference type="GO" id="GO:0005737">
    <property type="term" value="C:cytoplasm"/>
    <property type="evidence" value="ECO:0007669"/>
    <property type="project" value="TreeGrafter"/>
</dbReference>
<evidence type="ECO:0000313" key="13">
    <source>
        <dbReference type="Proteomes" id="UP000036923"/>
    </source>
</evidence>
<dbReference type="Gene3D" id="3.40.50.1580">
    <property type="entry name" value="Nucleoside phosphorylase domain"/>
    <property type="match status" value="1"/>
</dbReference>
<evidence type="ECO:0000256" key="5">
    <source>
        <dbReference type="ARBA" id="ARBA00022553"/>
    </source>
</evidence>
<dbReference type="SUPFAM" id="SSF53167">
    <property type="entry name" value="Purine and uridine phosphorylases"/>
    <property type="match status" value="1"/>
</dbReference>
<dbReference type="GO" id="GO:0004731">
    <property type="term" value="F:purine-nucleoside phosphorylase activity"/>
    <property type="evidence" value="ECO:0007669"/>
    <property type="project" value="UniProtKB-EC"/>
</dbReference>
<feature type="binding site" evidence="10">
    <location>
        <position position="213"/>
    </location>
    <ligand>
        <name>phosphate</name>
        <dbReference type="ChEBI" id="CHEBI:43474"/>
    </ligand>
</feature>
<comment type="function">
    <text evidence="1">The purine nucleoside phosphorylases catalyze the phosphorolytic breakdown of the N-glycosidic bond in the beta-(deoxy)ribonucleoside molecules, with the formation of the corresponding free purine bases and pentose-1-phosphate. Cleaves guanosine, inosine, 2'-deoxyguanosine and 2'-deoxyinosine.</text>
</comment>
<comment type="caution">
    <text evidence="12">The sequence shown here is derived from an EMBL/GenBank/DDBJ whole genome shotgun (WGS) entry which is preliminary data.</text>
</comment>
<dbReference type="Pfam" id="PF01048">
    <property type="entry name" value="PNP_UDP_1"/>
    <property type="match status" value="1"/>
</dbReference>
<feature type="binding site" evidence="10">
    <location>
        <position position="31"/>
    </location>
    <ligand>
        <name>phosphate</name>
        <dbReference type="ChEBI" id="CHEBI:43474"/>
    </ligand>
</feature>
<dbReference type="EMBL" id="LGTC01000001">
    <property type="protein sequence ID" value="KNY28231.1"/>
    <property type="molecule type" value="Genomic_DNA"/>
</dbReference>
<dbReference type="eggNOG" id="COG0005">
    <property type="taxonomic scope" value="Bacteria"/>
</dbReference>
<dbReference type="STRING" id="398512.Bccel_3505"/>
<evidence type="ECO:0000256" key="1">
    <source>
        <dbReference type="ARBA" id="ARBA00002678"/>
    </source>
</evidence>
<dbReference type="CDD" id="cd09009">
    <property type="entry name" value="PNP-EcPNPII_like"/>
    <property type="match status" value="1"/>
</dbReference>
<dbReference type="EC" id="2.4.2.1" evidence="9"/>
<feature type="binding site" evidence="10">
    <location>
        <begin position="82"/>
        <end position="84"/>
    </location>
    <ligand>
        <name>phosphate</name>
        <dbReference type="ChEBI" id="CHEBI:43474"/>
    </ligand>
</feature>
<evidence type="ECO:0000256" key="3">
    <source>
        <dbReference type="ARBA" id="ARBA00006751"/>
    </source>
</evidence>
<keyword evidence="5" id="KW-0597">Phosphoprotein</keyword>
<keyword evidence="13" id="KW-1185">Reference proteome</keyword>
<sequence>MYDTMSRIKETAEFISTKLTIKPEIAVILGSGLGPLAERIEDRQEIEYSDIPNFPITTVEGHAGKLIAGSLGSKKILALKGRFHYYEGYDISQVVFPVRVLKQMGINNIIVTNAAGGINKNFKPGDIMAITDHIGLFAPSALRGKNINEFGPRFPDMTEAYDKDAVDLIEKVAAALGIEIKKGVYAYAKGPMFETPAEIIALRAMGADAVGMSTVPEVVTAVHSGMKVLGISCITNMAAGILNQKLNHEEVIQTTRDVENKFVSVVMKFVESWRI</sequence>
<evidence type="ECO:0000256" key="9">
    <source>
        <dbReference type="PIRNR" id="PIRNR000477"/>
    </source>
</evidence>
<keyword evidence="6 9" id="KW-0328">Glycosyltransferase</keyword>
<organism evidence="12 13">
    <name type="scientific">Pseudobacteroides cellulosolvens ATCC 35603 = DSM 2933</name>
    <dbReference type="NCBI Taxonomy" id="398512"/>
    <lineage>
        <taxon>Bacteria</taxon>
        <taxon>Bacillati</taxon>
        <taxon>Bacillota</taxon>
        <taxon>Clostridia</taxon>
        <taxon>Eubacteriales</taxon>
        <taxon>Oscillospiraceae</taxon>
        <taxon>Pseudobacteroides</taxon>
    </lineage>
</organism>
<name>A0A0L6JQX9_9FIRM</name>
<feature type="binding site" evidence="10">
    <location>
        <position position="194"/>
    </location>
    <ligand>
        <name>a purine D-ribonucleoside</name>
        <dbReference type="ChEBI" id="CHEBI:142355"/>
    </ligand>
</feature>
<evidence type="ECO:0000256" key="6">
    <source>
        <dbReference type="ARBA" id="ARBA00022676"/>
    </source>
</evidence>
<accession>A0A0L6JQX9</accession>
<dbReference type="PIRSF" id="PIRSF000477">
    <property type="entry name" value="PurNPase"/>
    <property type="match status" value="1"/>
</dbReference>
<dbReference type="InterPro" id="IPR011270">
    <property type="entry name" value="Pur_Nuc_Pase_Ino/Guo-sp"/>
</dbReference>
<keyword evidence="7 9" id="KW-0808">Transferase</keyword>
<dbReference type="UniPathway" id="UPA00606"/>
<feature type="binding site" evidence="10">
    <location>
        <position position="62"/>
    </location>
    <ligand>
        <name>phosphate</name>
        <dbReference type="ChEBI" id="CHEBI:43474"/>
    </ligand>
</feature>
<dbReference type="FunFam" id="3.40.50.1580:FF:000010">
    <property type="entry name" value="Purine nucleoside phosphorylase"/>
    <property type="match status" value="1"/>
</dbReference>
<evidence type="ECO:0000256" key="8">
    <source>
        <dbReference type="ARBA" id="ARBA00048556"/>
    </source>
</evidence>
<evidence type="ECO:0000256" key="7">
    <source>
        <dbReference type="ARBA" id="ARBA00022679"/>
    </source>
</evidence>
<dbReference type="PANTHER" id="PTHR11904:SF9">
    <property type="entry name" value="PURINE NUCLEOSIDE PHOSPHORYLASE-RELATED"/>
    <property type="match status" value="1"/>
</dbReference>
<dbReference type="OrthoDB" id="1523230at2"/>
<dbReference type="InterPro" id="IPR000845">
    <property type="entry name" value="Nucleoside_phosphorylase_d"/>
</dbReference>
<dbReference type="NCBIfam" id="TIGR01697">
    <property type="entry name" value="PNPH-PUNA-XAPA"/>
    <property type="match status" value="1"/>
</dbReference>
<comment type="subunit">
    <text evidence="4">Homotrimer.</text>
</comment>
<dbReference type="InterPro" id="IPR011268">
    <property type="entry name" value="Purine_phosphorylase"/>
</dbReference>
<gene>
    <name evidence="12" type="ORF">Bccel_3505</name>
</gene>
<dbReference type="NCBIfam" id="NF006054">
    <property type="entry name" value="PRK08202.1"/>
    <property type="match status" value="1"/>
</dbReference>
<dbReference type="GO" id="GO:0009116">
    <property type="term" value="P:nucleoside metabolic process"/>
    <property type="evidence" value="ECO:0007669"/>
    <property type="project" value="InterPro"/>
</dbReference>
<dbReference type="Proteomes" id="UP000036923">
    <property type="component" value="Unassembled WGS sequence"/>
</dbReference>
<dbReference type="PANTHER" id="PTHR11904">
    <property type="entry name" value="METHYLTHIOADENOSINE/PURINE NUCLEOSIDE PHOSPHORYLASE"/>
    <property type="match status" value="1"/>
</dbReference>
<evidence type="ECO:0000256" key="4">
    <source>
        <dbReference type="ARBA" id="ARBA00011233"/>
    </source>
</evidence>
<proteinExistence type="inferred from homology"/>
<feature type="binding site" evidence="10">
    <location>
        <position position="114"/>
    </location>
    <ligand>
        <name>phosphate</name>
        <dbReference type="ChEBI" id="CHEBI:43474"/>
    </ligand>
</feature>
<feature type="domain" description="Nucleoside phosphorylase" evidence="11">
    <location>
        <begin position="25"/>
        <end position="271"/>
    </location>
</feature>
<comment type="similarity">
    <text evidence="3 9">Belongs to the PNP/MTAP phosphorylase family.</text>
</comment>
<evidence type="ECO:0000313" key="12">
    <source>
        <dbReference type="EMBL" id="KNY28231.1"/>
    </source>
</evidence>
<dbReference type="InterPro" id="IPR018099">
    <property type="entry name" value="Purine_phosphorylase-2_CS"/>
</dbReference>
<dbReference type="AlphaFoldDB" id="A0A0L6JQX9"/>
<comment type="pathway">
    <text evidence="2 9">Purine metabolism; purine nucleoside salvage.</text>
</comment>
<evidence type="ECO:0000256" key="10">
    <source>
        <dbReference type="PIRSR" id="PIRSR000477-2"/>
    </source>
</evidence>
<evidence type="ECO:0000256" key="2">
    <source>
        <dbReference type="ARBA" id="ARBA00005058"/>
    </source>
</evidence>
<dbReference type="PROSITE" id="PS01240">
    <property type="entry name" value="PNP_MTAP_2"/>
    <property type="match status" value="1"/>
</dbReference>
<reference evidence="13" key="1">
    <citation type="submission" date="2015-07" db="EMBL/GenBank/DDBJ databases">
        <title>Near-Complete Genome Sequence of the Cellulolytic Bacterium Bacteroides (Pseudobacteroides) cellulosolvens ATCC 35603.</title>
        <authorList>
            <person name="Dassa B."/>
            <person name="Utturkar S.M."/>
            <person name="Klingeman D.M."/>
            <person name="Hurt R.A."/>
            <person name="Keller M."/>
            <person name="Xu J."/>
            <person name="Reddy Y.H.K."/>
            <person name="Borovok I."/>
            <person name="Grinberg I.R."/>
            <person name="Lamed R."/>
            <person name="Zhivin O."/>
            <person name="Bayer E.A."/>
            <person name="Brown S.D."/>
        </authorList>
    </citation>
    <scope>NUCLEOTIDE SEQUENCE [LARGE SCALE GENOMIC DNA]</scope>
    <source>
        <strain evidence="13">DSM 2933</strain>
    </source>
</reference>